<feature type="transmembrane region" description="Helical" evidence="9">
    <location>
        <begin position="195"/>
        <end position="213"/>
    </location>
</feature>
<protein>
    <submittedName>
        <fullName evidence="10">NCS2 family permease</fullName>
    </submittedName>
</protein>
<comment type="subcellular location">
    <subcellularLocation>
        <location evidence="1 8">Cell membrane</location>
        <topology evidence="1 8">Multi-pass membrane protein</topology>
    </subcellularLocation>
</comment>
<proteinExistence type="inferred from homology"/>
<keyword evidence="6 8" id="KW-1133">Transmembrane helix</keyword>
<dbReference type="AlphaFoldDB" id="A0A660HRP6"/>
<dbReference type="PANTHER" id="PTHR43337:SF1">
    <property type="entry name" value="XANTHINE_URACIL PERMEASE C887.17-RELATED"/>
    <property type="match status" value="1"/>
</dbReference>
<dbReference type="PIRSF" id="PIRSF005353">
    <property type="entry name" value="PbuG"/>
    <property type="match status" value="1"/>
</dbReference>
<feature type="transmembrane region" description="Helical" evidence="9">
    <location>
        <begin position="319"/>
        <end position="339"/>
    </location>
</feature>
<feature type="transmembrane region" description="Helical" evidence="9">
    <location>
        <begin position="101"/>
        <end position="121"/>
    </location>
</feature>
<keyword evidence="4 8" id="KW-1003">Cell membrane</keyword>
<evidence type="ECO:0000256" key="2">
    <source>
        <dbReference type="ARBA" id="ARBA00005697"/>
    </source>
</evidence>
<evidence type="ECO:0000313" key="11">
    <source>
        <dbReference type="EMBL" id="NLK31657.1"/>
    </source>
</evidence>
<dbReference type="GO" id="GO:0005345">
    <property type="term" value="F:purine nucleobase transmembrane transporter activity"/>
    <property type="evidence" value="ECO:0007669"/>
    <property type="project" value="TreeGrafter"/>
</dbReference>
<reference evidence="10" key="2">
    <citation type="submission" date="2018-10" db="EMBL/GenBank/DDBJ databases">
        <authorList>
            <person name="Fischer M.A."/>
            <person name="Kern T."/>
            <person name="Deppenmeier U."/>
            <person name="Schmitz R.A."/>
            <person name="Rother M."/>
        </authorList>
    </citation>
    <scope>NUCLEOTIDE SEQUENCE</scope>
    <source>
        <strain evidence="10">E03.2</strain>
    </source>
</reference>
<gene>
    <name evidence="10" type="ORF">AOB57_006630</name>
    <name evidence="11" type="ORF">GX302_02100</name>
</gene>
<feature type="transmembrane region" description="Helical" evidence="9">
    <location>
        <begin position="243"/>
        <end position="265"/>
    </location>
</feature>
<feature type="transmembrane region" description="Helical" evidence="9">
    <location>
        <begin position="133"/>
        <end position="152"/>
    </location>
</feature>
<evidence type="ECO:0000256" key="7">
    <source>
        <dbReference type="ARBA" id="ARBA00023136"/>
    </source>
</evidence>
<feature type="transmembrane region" description="Helical" evidence="9">
    <location>
        <begin position="21"/>
        <end position="43"/>
    </location>
</feature>
<dbReference type="EMBL" id="CP032683">
    <property type="protein sequence ID" value="AYK14914.1"/>
    <property type="molecule type" value="Genomic_DNA"/>
</dbReference>
<evidence type="ECO:0000256" key="4">
    <source>
        <dbReference type="ARBA" id="ARBA00022475"/>
    </source>
</evidence>
<dbReference type="InterPro" id="IPR026033">
    <property type="entry name" value="Azg-like_bact_archaea"/>
</dbReference>
<dbReference type="PANTHER" id="PTHR43337">
    <property type="entry name" value="XANTHINE/URACIL PERMEASE C887.17-RELATED"/>
    <property type="match status" value="1"/>
</dbReference>
<dbReference type="Pfam" id="PF00860">
    <property type="entry name" value="Xan_ur_permease"/>
    <property type="match status" value="1"/>
</dbReference>
<dbReference type="RefSeq" id="WP_054299837.1">
    <property type="nucleotide sequence ID" value="NZ_CP032683.1"/>
</dbReference>
<organism evidence="10 12">
    <name type="scientific">Methanosarcina flavescens</name>
    <dbReference type="NCBI Taxonomy" id="1715806"/>
    <lineage>
        <taxon>Archaea</taxon>
        <taxon>Methanobacteriati</taxon>
        <taxon>Methanobacteriota</taxon>
        <taxon>Stenosarchaea group</taxon>
        <taxon>Methanomicrobia</taxon>
        <taxon>Methanosarcinales</taxon>
        <taxon>Methanosarcinaceae</taxon>
        <taxon>Methanosarcina</taxon>
    </lineage>
</organism>
<keyword evidence="3 8" id="KW-0813">Transport</keyword>
<comment type="similarity">
    <text evidence="2 8">Belongs to the nucleobase:cation symporter-2 (NCS2) (TC 2.A.40) family. Azg-like subfamily.</text>
</comment>
<evidence type="ECO:0000256" key="6">
    <source>
        <dbReference type="ARBA" id="ARBA00022989"/>
    </source>
</evidence>
<dbReference type="Proteomes" id="UP000053087">
    <property type="component" value="Chromosome"/>
</dbReference>
<evidence type="ECO:0000256" key="5">
    <source>
        <dbReference type="ARBA" id="ARBA00022692"/>
    </source>
</evidence>
<name>A0A660HRP6_9EURY</name>
<feature type="transmembrane region" description="Helical" evidence="9">
    <location>
        <begin position="411"/>
        <end position="431"/>
    </location>
</feature>
<dbReference type="InterPro" id="IPR045018">
    <property type="entry name" value="Azg-like"/>
</dbReference>
<dbReference type="EMBL" id="JAAYQL010000009">
    <property type="protein sequence ID" value="NLK31657.1"/>
    <property type="molecule type" value="Genomic_DNA"/>
</dbReference>
<evidence type="ECO:0000256" key="9">
    <source>
        <dbReference type="SAM" id="Phobius"/>
    </source>
</evidence>
<evidence type="ECO:0000313" key="13">
    <source>
        <dbReference type="Proteomes" id="UP000585579"/>
    </source>
</evidence>
<dbReference type="InterPro" id="IPR006043">
    <property type="entry name" value="NCS2"/>
</dbReference>
<reference evidence="11 13" key="3">
    <citation type="journal article" date="2020" name="Biotechnol. Biofuels">
        <title>New insights from the biogas microbiome by comprehensive genome-resolved metagenomics of nearly 1600 species originating from multiple anaerobic digesters.</title>
        <authorList>
            <person name="Campanaro S."/>
            <person name="Treu L."/>
            <person name="Rodriguez-R L.M."/>
            <person name="Kovalovszki A."/>
            <person name="Ziels R.M."/>
            <person name="Maus I."/>
            <person name="Zhu X."/>
            <person name="Kougias P.G."/>
            <person name="Basile A."/>
            <person name="Luo G."/>
            <person name="Schluter A."/>
            <person name="Konstantinidis K.T."/>
            <person name="Angelidaki I."/>
        </authorList>
    </citation>
    <scope>NUCLEOTIDE SEQUENCE [LARGE SCALE GENOMIC DNA]</scope>
    <source>
        <strain evidence="11">AS22ysBPME_46</strain>
    </source>
</reference>
<sequence>MEILEKLFKLHQNKTDPKTEILAGLTTFVTMAYIIFVNPTILSSTGMDFGALMVATCLSAAIGTLIMGLWANYPFALAPGMGLNAFFAFTVVLGMNVSWQAALTAVLIEGIIFILLTLTKFRETVVNEIPKNLKISISAGIGFFIAFIGFTGSKIIIQDPTTFLTLGNLRETTVLLSILGFTIMIVLQAYRVRGAILWGILAVTVLGMVLGIAEFPDRLFSMPPSLAPIAFKFDFSILTDPDFYIIMFTFLFTDFFDTVGTLVGVSSRADFLDEEGKLPRAREALMADAIATCAGAAMGTSTVTTYVESASGVEEGGRTGLTSVVVAGLFLLAIFISPIAAVIPEYATSPALIMVGIFMIQSLRDLDFETWTEVVPAVITILVMTFSYSIAEGIVWGIISYTVIKIGSGKFKDISLIMIFLSLIFLLKEIYL</sequence>
<accession>A0A660HRP6</accession>
<evidence type="ECO:0000313" key="10">
    <source>
        <dbReference type="EMBL" id="AYK14914.1"/>
    </source>
</evidence>
<dbReference type="KEGG" id="mfz:AOB57_006630"/>
<evidence type="ECO:0000256" key="1">
    <source>
        <dbReference type="ARBA" id="ARBA00004651"/>
    </source>
</evidence>
<reference evidence="10 12" key="1">
    <citation type="journal article" date="2016" name="Int. J. Syst. Evol. Microbiol.">
        <title>Methanosarcina flavescens sp. nov., a methanogenic archaeon isolated from a full-scale anaerobic digester.</title>
        <authorList>
            <person name="Kern T."/>
            <person name="Fischer M.A."/>
            <person name="Deppenmeier U."/>
            <person name="Schmitz R.A."/>
            <person name="Rother M."/>
        </authorList>
    </citation>
    <scope>NUCLEOTIDE SEQUENCE [LARGE SCALE GENOMIC DNA]</scope>
    <source>
        <strain evidence="10 12">E03.2</strain>
    </source>
</reference>
<feature type="transmembrane region" description="Helical" evidence="9">
    <location>
        <begin position="77"/>
        <end position="95"/>
    </location>
</feature>
<dbReference type="GO" id="GO:0005886">
    <property type="term" value="C:plasma membrane"/>
    <property type="evidence" value="ECO:0007669"/>
    <property type="project" value="UniProtKB-SubCell"/>
</dbReference>
<evidence type="ECO:0000256" key="3">
    <source>
        <dbReference type="ARBA" id="ARBA00022448"/>
    </source>
</evidence>
<feature type="transmembrane region" description="Helical" evidence="9">
    <location>
        <begin position="375"/>
        <end position="399"/>
    </location>
</feature>
<keyword evidence="5 8" id="KW-0812">Transmembrane</keyword>
<feature type="transmembrane region" description="Helical" evidence="9">
    <location>
        <begin position="49"/>
        <end position="70"/>
    </location>
</feature>
<dbReference type="Proteomes" id="UP000585579">
    <property type="component" value="Unassembled WGS sequence"/>
</dbReference>
<feature type="transmembrane region" description="Helical" evidence="9">
    <location>
        <begin position="285"/>
        <end position="307"/>
    </location>
</feature>
<evidence type="ECO:0000256" key="8">
    <source>
        <dbReference type="PIRNR" id="PIRNR005353"/>
    </source>
</evidence>
<feature type="transmembrane region" description="Helical" evidence="9">
    <location>
        <begin position="172"/>
        <end position="190"/>
    </location>
</feature>
<evidence type="ECO:0000313" key="12">
    <source>
        <dbReference type="Proteomes" id="UP000053087"/>
    </source>
</evidence>
<keyword evidence="7 8" id="KW-0472">Membrane</keyword>
<keyword evidence="12" id="KW-1185">Reference proteome</keyword>
<dbReference type="OrthoDB" id="27788at2157"/>
<dbReference type="GeneID" id="53687779"/>